<evidence type="ECO:0000256" key="1">
    <source>
        <dbReference type="SAM" id="SignalP"/>
    </source>
</evidence>
<dbReference type="OrthoDB" id="9795161at2"/>
<name>A0A4R5B712_9ACTN</name>
<dbReference type="Gene3D" id="3.10.450.40">
    <property type="match status" value="2"/>
</dbReference>
<reference evidence="3 4" key="1">
    <citation type="submission" date="2019-03" db="EMBL/GenBank/DDBJ databases">
        <title>Draft genome sequences of novel Actinobacteria.</title>
        <authorList>
            <person name="Sahin N."/>
            <person name="Ay H."/>
            <person name="Saygin H."/>
        </authorList>
    </citation>
    <scope>NUCLEOTIDE SEQUENCE [LARGE SCALE GENOMIC DNA]</scope>
    <source>
        <strain evidence="3 4">H3C3</strain>
    </source>
</reference>
<dbReference type="Pfam" id="PF03413">
    <property type="entry name" value="PepSY"/>
    <property type="match status" value="2"/>
</dbReference>
<sequence length="185" mass="18728">MRIDARSLLTGRRLLVTAVAATALAGGGAATALAAGNAPDTPGTPTPVTAAQAANAALKAVPGAVEEVELDDDAGRAVWEIDVLARDGGWREVVVDSGTGRLLSDRADSPEEGHAAALRNAKVTASDAAGAALKAVPGEVTSVGFEPRPDKSVWEVDVTSKDGVEHEVTLDASTAQVRANAVDED</sequence>
<dbReference type="EMBL" id="SMKU01000157">
    <property type="protein sequence ID" value="TDD80216.1"/>
    <property type="molecule type" value="Genomic_DNA"/>
</dbReference>
<keyword evidence="4" id="KW-1185">Reference proteome</keyword>
<feature type="domain" description="PepSY" evidence="2">
    <location>
        <begin position="47"/>
        <end position="105"/>
    </location>
</feature>
<accession>A0A4R5B712</accession>
<evidence type="ECO:0000313" key="3">
    <source>
        <dbReference type="EMBL" id="TDD80216.1"/>
    </source>
</evidence>
<keyword evidence="1" id="KW-0732">Signal</keyword>
<proteinExistence type="predicted"/>
<feature type="chain" id="PRO_5020972825" description="PepSY domain-containing protein" evidence="1">
    <location>
        <begin position="35"/>
        <end position="185"/>
    </location>
</feature>
<dbReference type="Proteomes" id="UP000294513">
    <property type="component" value="Unassembled WGS sequence"/>
</dbReference>
<feature type="signal peptide" evidence="1">
    <location>
        <begin position="1"/>
        <end position="34"/>
    </location>
</feature>
<protein>
    <recommendedName>
        <fullName evidence="2">PepSY domain-containing protein</fullName>
    </recommendedName>
</protein>
<organism evidence="3 4">
    <name type="scientific">Actinomadura rubrisoli</name>
    <dbReference type="NCBI Taxonomy" id="2530368"/>
    <lineage>
        <taxon>Bacteria</taxon>
        <taxon>Bacillati</taxon>
        <taxon>Actinomycetota</taxon>
        <taxon>Actinomycetes</taxon>
        <taxon>Streptosporangiales</taxon>
        <taxon>Thermomonosporaceae</taxon>
        <taxon>Actinomadura</taxon>
    </lineage>
</organism>
<dbReference type="InterPro" id="IPR025711">
    <property type="entry name" value="PepSY"/>
</dbReference>
<gene>
    <name evidence="3" type="ORF">E1298_26240</name>
</gene>
<dbReference type="RefSeq" id="WP_131897775.1">
    <property type="nucleotide sequence ID" value="NZ_SMKU01000157.1"/>
</dbReference>
<comment type="caution">
    <text evidence="3">The sequence shown here is derived from an EMBL/GenBank/DDBJ whole genome shotgun (WGS) entry which is preliminary data.</text>
</comment>
<dbReference type="AlphaFoldDB" id="A0A4R5B712"/>
<feature type="domain" description="PepSY" evidence="2">
    <location>
        <begin position="122"/>
        <end position="178"/>
    </location>
</feature>
<evidence type="ECO:0000313" key="4">
    <source>
        <dbReference type="Proteomes" id="UP000294513"/>
    </source>
</evidence>
<evidence type="ECO:0000259" key="2">
    <source>
        <dbReference type="Pfam" id="PF03413"/>
    </source>
</evidence>